<proteinExistence type="inferred from homology"/>
<protein>
    <recommendedName>
        <fullName evidence="6">HTH cro/C1-type domain-containing protein</fullName>
    </recommendedName>
</protein>
<accession>A0A8F2VYI5</accession>
<dbReference type="Proteomes" id="UP000825438">
    <property type="component" value="Chromosome I"/>
</dbReference>
<keyword evidence="3" id="KW-0238">DNA-binding</keyword>
<dbReference type="CDD" id="cd00093">
    <property type="entry name" value="HTH_XRE"/>
    <property type="match status" value="1"/>
</dbReference>
<comment type="similarity">
    <text evidence="1">Belongs to the MBF1 family.</text>
</comment>
<evidence type="ECO:0000256" key="2">
    <source>
        <dbReference type="ARBA" id="ARBA00023015"/>
    </source>
</evidence>
<dbReference type="EMBL" id="CP076749">
    <property type="protein sequence ID" value="QWW22224.1"/>
    <property type="molecule type" value="Genomic_DNA"/>
</dbReference>
<dbReference type="Gene3D" id="1.10.260.40">
    <property type="entry name" value="lambda repressor-like DNA-binding domains"/>
    <property type="match status" value="1"/>
</dbReference>
<sequence length="259" mass="28676">MAVSNKSKILRPASFSLPKRARKSGIIFILLYIYLHSNEPCSISTPSTRTPHWLTGVSRKFHEGKQAWNYGEDHVISPSFRTTQSPTSICFFHLRIHPFPLNNLSSSSMSDWDNVTIIGQKARVGGGGPREKVARTQAEINAARRSGAAINTEKKYGSTNTKSNPEGQRLTKLDNTDDVVSVKKVDVSVGKTISQARQEKKLTQKDLATKVNEKPQVINDYEAGRAVPNQQVLAKIERALGVKLRGKNIGEPLFGPKKK</sequence>
<dbReference type="PANTHER" id="PTHR10245">
    <property type="entry name" value="ENDOTHELIAL DIFFERENTIATION-RELATED FACTOR 1 MULTIPROTEIN BRIDGING FACTOR 1"/>
    <property type="match status" value="1"/>
</dbReference>
<dbReference type="PANTHER" id="PTHR10245:SF15">
    <property type="entry name" value="ENDOTHELIAL DIFFERENTIATION-RELATED FACTOR 1"/>
    <property type="match status" value="1"/>
</dbReference>
<dbReference type="Pfam" id="PF08523">
    <property type="entry name" value="MBF1"/>
    <property type="match status" value="1"/>
</dbReference>
<dbReference type="SMART" id="SM00530">
    <property type="entry name" value="HTH_XRE"/>
    <property type="match status" value="1"/>
</dbReference>
<evidence type="ECO:0000256" key="5">
    <source>
        <dbReference type="ARBA" id="ARBA00035107"/>
    </source>
</evidence>
<gene>
    <name evidence="7" type="ORF">CA7LBN_000970</name>
</gene>
<evidence type="ECO:0000256" key="4">
    <source>
        <dbReference type="ARBA" id="ARBA00023163"/>
    </source>
</evidence>
<dbReference type="Pfam" id="PF01381">
    <property type="entry name" value="HTH_3"/>
    <property type="match status" value="1"/>
</dbReference>
<evidence type="ECO:0000256" key="1">
    <source>
        <dbReference type="ARBA" id="ARBA00009802"/>
    </source>
</evidence>
<dbReference type="SUPFAM" id="SSF47413">
    <property type="entry name" value="lambda repressor-like DNA-binding domains"/>
    <property type="match status" value="1"/>
</dbReference>
<dbReference type="FunFam" id="1.10.260.40:FF:000015">
    <property type="entry name" value="Endothelial differentiation-related factor 1"/>
    <property type="match status" value="1"/>
</dbReference>
<dbReference type="AlphaFoldDB" id="A0A8F2VYI5"/>
<keyword evidence="2" id="KW-0805">Transcription regulation</keyword>
<evidence type="ECO:0000256" key="3">
    <source>
        <dbReference type="ARBA" id="ARBA00023125"/>
    </source>
</evidence>
<evidence type="ECO:0000313" key="7">
    <source>
        <dbReference type="EMBL" id="QWW22224.1"/>
    </source>
</evidence>
<dbReference type="PROSITE" id="PS50943">
    <property type="entry name" value="HTH_CROC1"/>
    <property type="match status" value="1"/>
</dbReference>
<keyword evidence="4" id="KW-0804">Transcription</keyword>
<name>A0A8F2VYI5_CANAR</name>
<comment type="function">
    <text evidence="5">Transcriptional coactivator that stimulates GCN4-dependent transcriptional activity by bridging the DNA-binding region of GCN4 and TBP (SPT15), thereby recruiting TBP to GCN4-bound promoters. Involved in induction of the ribosome quality control (RQC) pathway; a pathway that degrades nascent peptide chains during problematic translation. Required to prevent stalled ribosomes from frameshifting.</text>
</comment>
<reference evidence="7" key="1">
    <citation type="submission" date="2021-06" db="EMBL/GenBank/DDBJ databases">
        <title>Candida auris outbreak in lebanese hospital.</title>
        <authorList>
            <person name="Finianos M."/>
        </authorList>
    </citation>
    <scope>NUCLEOTIDE SEQUENCE</scope>
    <source>
        <strain evidence="7">CA7LBN</strain>
    </source>
</reference>
<dbReference type="GO" id="GO:0003677">
    <property type="term" value="F:DNA binding"/>
    <property type="evidence" value="ECO:0007669"/>
    <property type="project" value="UniProtKB-KW"/>
</dbReference>
<dbReference type="GO" id="GO:0005634">
    <property type="term" value="C:nucleus"/>
    <property type="evidence" value="ECO:0007669"/>
    <property type="project" value="TreeGrafter"/>
</dbReference>
<feature type="domain" description="HTH cro/C1-type" evidence="6">
    <location>
        <begin position="193"/>
        <end position="247"/>
    </location>
</feature>
<organism evidence="7">
    <name type="scientific">Candidozyma auris</name>
    <name type="common">Yeast</name>
    <name type="synonym">Candida auris</name>
    <dbReference type="NCBI Taxonomy" id="498019"/>
    <lineage>
        <taxon>Eukaryota</taxon>
        <taxon>Fungi</taxon>
        <taxon>Dikarya</taxon>
        <taxon>Ascomycota</taxon>
        <taxon>Saccharomycotina</taxon>
        <taxon>Pichiomycetes</taxon>
        <taxon>Metschnikowiaceae</taxon>
        <taxon>Candidozyma</taxon>
    </lineage>
</organism>
<dbReference type="InterPro" id="IPR010982">
    <property type="entry name" value="Lambda_DNA-bd_dom_sf"/>
</dbReference>
<dbReference type="InterPro" id="IPR001387">
    <property type="entry name" value="Cro/C1-type_HTH"/>
</dbReference>
<evidence type="ECO:0000259" key="6">
    <source>
        <dbReference type="PROSITE" id="PS50943"/>
    </source>
</evidence>
<dbReference type="InterPro" id="IPR013729">
    <property type="entry name" value="MBF1_N"/>
</dbReference>